<evidence type="ECO:0000256" key="8">
    <source>
        <dbReference type="ARBA" id="ARBA00023014"/>
    </source>
</evidence>
<protein>
    <submittedName>
        <fullName evidence="10">Pyruvate formate-lyase 1-activating enzyme</fullName>
        <ecNumber evidence="10">1.97.1.4</ecNumber>
    </submittedName>
</protein>
<dbReference type="InterPro" id="IPR058240">
    <property type="entry name" value="rSAM_sf"/>
</dbReference>
<dbReference type="GO" id="GO:0046872">
    <property type="term" value="F:metal ion binding"/>
    <property type="evidence" value="ECO:0007669"/>
    <property type="project" value="UniProtKB-KW"/>
</dbReference>
<dbReference type="Gene3D" id="3.20.20.70">
    <property type="entry name" value="Aldolase class I"/>
    <property type="match status" value="1"/>
</dbReference>
<dbReference type="GO" id="GO:0051539">
    <property type="term" value="F:4 iron, 4 sulfur cluster binding"/>
    <property type="evidence" value="ECO:0007669"/>
    <property type="project" value="UniProtKB-KW"/>
</dbReference>
<dbReference type="SFLD" id="SFLDG01066">
    <property type="entry name" value="organic_radical-activating_enz"/>
    <property type="match status" value="1"/>
</dbReference>
<organism evidence="10">
    <name type="scientific">bioreactor metagenome</name>
    <dbReference type="NCBI Taxonomy" id="1076179"/>
    <lineage>
        <taxon>unclassified sequences</taxon>
        <taxon>metagenomes</taxon>
        <taxon>ecological metagenomes</taxon>
    </lineage>
</organism>
<dbReference type="InterPro" id="IPR001989">
    <property type="entry name" value="Radical_activat_CS"/>
</dbReference>
<name>A0A644VVK1_9ZZZZ</name>
<keyword evidence="8" id="KW-0411">Iron-sulfur</keyword>
<dbReference type="PANTHER" id="PTHR30352:SF5">
    <property type="entry name" value="PYRUVATE FORMATE-LYASE 1-ACTIVATING ENZYME"/>
    <property type="match status" value="1"/>
</dbReference>
<keyword evidence="10" id="KW-0670">Pyruvate</keyword>
<dbReference type="NCBIfam" id="TIGR02493">
    <property type="entry name" value="PFLA"/>
    <property type="match status" value="1"/>
</dbReference>
<dbReference type="SFLD" id="SFLDS00029">
    <property type="entry name" value="Radical_SAM"/>
    <property type="match status" value="1"/>
</dbReference>
<dbReference type="GO" id="GO:0016829">
    <property type="term" value="F:lyase activity"/>
    <property type="evidence" value="ECO:0007669"/>
    <property type="project" value="UniProtKB-KW"/>
</dbReference>
<evidence type="ECO:0000256" key="1">
    <source>
        <dbReference type="ARBA" id="ARBA00001966"/>
    </source>
</evidence>
<dbReference type="GO" id="GO:0043365">
    <property type="term" value="F:[formate-C-acetyltransferase]-activating enzyme activity"/>
    <property type="evidence" value="ECO:0007669"/>
    <property type="project" value="UniProtKB-EC"/>
</dbReference>
<dbReference type="EMBL" id="VSSQ01000460">
    <property type="protein sequence ID" value="MPL95250.1"/>
    <property type="molecule type" value="Genomic_DNA"/>
</dbReference>
<dbReference type="InterPro" id="IPR012838">
    <property type="entry name" value="PFL1_activating"/>
</dbReference>
<dbReference type="InterPro" id="IPR007197">
    <property type="entry name" value="rSAM"/>
</dbReference>
<comment type="cofactor">
    <cofactor evidence="1">
        <name>[4Fe-4S] cluster</name>
        <dbReference type="ChEBI" id="CHEBI:49883"/>
    </cofactor>
</comment>
<comment type="similarity">
    <text evidence="2">Belongs to the organic radical-activating enzymes family.</text>
</comment>
<accession>A0A644VVK1</accession>
<evidence type="ECO:0000256" key="3">
    <source>
        <dbReference type="ARBA" id="ARBA00022485"/>
    </source>
</evidence>
<evidence type="ECO:0000259" key="9">
    <source>
        <dbReference type="PROSITE" id="PS51918"/>
    </source>
</evidence>
<dbReference type="EC" id="1.97.1.4" evidence="10"/>
<keyword evidence="6 10" id="KW-0560">Oxidoreductase</keyword>
<keyword evidence="3" id="KW-0004">4Fe-4S</keyword>
<evidence type="ECO:0000256" key="5">
    <source>
        <dbReference type="ARBA" id="ARBA00022723"/>
    </source>
</evidence>
<feature type="domain" description="Radical SAM core" evidence="9">
    <location>
        <begin position="15"/>
        <end position="236"/>
    </location>
</feature>
<dbReference type="InterPro" id="IPR013785">
    <property type="entry name" value="Aldolase_TIM"/>
</dbReference>
<evidence type="ECO:0000313" key="10">
    <source>
        <dbReference type="EMBL" id="MPL95250.1"/>
    </source>
</evidence>
<dbReference type="CDD" id="cd01335">
    <property type="entry name" value="Radical_SAM"/>
    <property type="match status" value="1"/>
</dbReference>
<dbReference type="SUPFAM" id="SSF102114">
    <property type="entry name" value="Radical SAM enzymes"/>
    <property type="match status" value="1"/>
</dbReference>
<comment type="caution">
    <text evidence="10">The sequence shown here is derived from an EMBL/GenBank/DDBJ whole genome shotgun (WGS) entry which is preliminary data.</text>
</comment>
<proteinExistence type="inferred from homology"/>
<evidence type="ECO:0000256" key="2">
    <source>
        <dbReference type="ARBA" id="ARBA00009777"/>
    </source>
</evidence>
<dbReference type="PROSITE" id="PS51918">
    <property type="entry name" value="RADICAL_SAM"/>
    <property type="match status" value="1"/>
</dbReference>
<evidence type="ECO:0000256" key="6">
    <source>
        <dbReference type="ARBA" id="ARBA00023002"/>
    </source>
</evidence>
<keyword evidence="10" id="KW-0456">Lyase</keyword>
<dbReference type="PROSITE" id="PS01087">
    <property type="entry name" value="RADICAL_ACTIVATING"/>
    <property type="match status" value="1"/>
</dbReference>
<dbReference type="PANTHER" id="PTHR30352">
    <property type="entry name" value="PYRUVATE FORMATE-LYASE-ACTIVATING ENZYME"/>
    <property type="match status" value="1"/>
</dbReference>
<keyword evidence="7" id="KW-0408">Iron</keyword>
<evidence type="ECO:0000256" key="7">
    <source>
        <dbReference type="ARBA" id="ARBA00023004"/>
    </source>
</evidence>
<gene>
    <name evidence="10" type="primary">pflA_4</name>
    <name evidence="10" type="ORF">SDC9_41420</name>
</gene>
<reference evidence="10" key="1">
    <citation type="submission" date="2019-08" db="EMBL/GenBank/DDBJ databases">
        <authorList>
            <person name="Kucharzyk K."/>
            <person name="Murdoch R.W."/>
            <person name="Higgins S."/>
            <person name="Loffler F."/>
        </authorList>
    </citation>
    <scope>NUCLEOTIDE SEQUENCE</scope>
</reference>
<sequence length="237" mass="26922">MVNGRIHSIESMGLVDGPGIRVVVFFQGCKLRCLYCHNPDTWSDNGGTEYTAEELVKRIKRFKSYFTTSGGGVTFSGGDPLRQPEFLLEVLKECKSEGIHTCLDTSGVGFGDYDEILKYTDLVLYDVKHLSEEGYEEITGFKIEETNKFLEACKKVGTKLWIRQVVIPGKTDSEEYMEGLKTFINNLENVEKVELLPYHLLGVNKYETMGIQYRLDGVPAMNKDICKSLKDKYFGEY</sequence>
<keyword evidence="4" id="KW-0949">S-adenosyl-L-methionine</keyword>
<dbReference type="AlphaFoldDB" id="A0A644VVK1"/>
<evidence type="ECO:0000256" key="4">
    <source>
        <dbReference type="ARBA" id="ARBA00022691"/>
    </source>
</evidence>
<dbReference type="InterPro" id="IPR034457">
    <property type="entry name" value="Organic_radical-activating"/>
</dbReference>
<dbReference type="Pfam" id="PF04055">
    <property type="entry name" value="Radical_SAM"/>
    <property type="match status" value="1"/>
</dbReference>
<keyword evidence="5" id="KW-0479">Metal-binding</keyword>